<evidence type="ECO:0000256" key="5">
    <source>
        <dbReference type="SAM" id="MobiDB-lite"/>
    </source>
</evidence>
<dbReference type="RefSeq" id="XP_033394431.1">
    <property type="nucleotide sequence ID" value="XM_033542370.1"/>
</dbReference>
<name>A0A6A6B527_9PEZI</name>
<gene>
    <name evidence="7" type="ORF">K452DRAFT_300803</name>
</gene>
<keyword evidence="8" id="KW-1185">Reference proteome</keyword>
<dbReference type="GO" id="GO:0005634">
    <property type="term" value="C:nucleus"/>
    <property type="evidence" value="ECO:0007669"/>
    <property type="project" value="UniProtKB-SubCell"/>
</dbReference>
<keyword evidence="3" id="KW-0804">Transcription</keyword>
<dbReference type="AlphaFoldDB" id="A0A6A6B527"/>
<dbReference type="CDD" id="cd14687">
    <property type="entry name" value="bZIP_ATF2"/>
    <property type="match status" value="1"/>
</dbReference>
<dbReference type="GeneID" id="54299867"/>
<dbReference type="SMART" id="SM00338">
    <property type="entry name" value="BRLZ"/>
    <property type="match status" value="1"/>
</dbReference>
<accession>A0A6A6B527</accession>
<dbReference type="PROSITE" id="PS50217">
    <property type="entry name" value="BZIP"/>
    <property type="match status" value="1"/>
</dbReference>
<sequence>MTANLGYMYGSQPTTGRVDSLTDFNCSGTLEFDHINRGLDDMDQVKAFRFDPESSATSHDVSASSYMEDMREATVQPTMLFETTSSKPQQNSFFSAQSFPSPFADFQNSRQQYGQVTPPDELSPKEIAVTASSHEVGRGESEEPGDMEATILKRDNKRRRSTKTKNASPPPKKRSRKSKVPETMDGLDPEEHAKREQFLERNRIAAHKCRQKKKEWMVGLDEQCRDLSAHNKLLQAHVAELSEEVFRLKNMVFQHTDCRFPPIQAYIQSTAEQLRNRVSANAHAMGELPAALRPSFSSVGSSVNSSVGSGVQSGYSSSHLDASGDRELRESSGNGSLRSRSASADSEPLKDDWTSLLQP</sequence>
<evidence type="ECO:0000256" key="1">
    <source>
        <dbReference type="ARBA" id="ARBA00004123"/>
    </source>
</evidence>
<dbReference type="Gene3D" id="1.20.5.170">
    <property type="match status" value="1"/>
</dbReference>
<dbReference type="SUPFAM" id="SSF57959">
    <property type="entry name" value="Leucine zipper domain"/>
    <property type="match status" value="1"/>
</dbReference>
<evidence type="ECO:0000256" key="4">
    <source>
        <dbReference type="ARBA" id="ARBA00023242"/>
    </source>
</evidence>
<evidence type="ECO:0000256" key="2">
    <source>
        <dbReference type="ARBA" id="ARBA00023015"/>
    </source>
</evidence>
<feature type="domain" description="BZIP" evidence="6">
    <location>
        <begin position="192"/>
        <end position="255"/>
    </location>
</feature>
<protein>
    <recommendedName>
        <fullName evidence="6">BZIP domain-containing protein</fullName>
    </recommendedName>
</protein>
<feature type="compositionally biased region" description="Low complexity" evidence="5">
    <location>
        <begin position="307"/>
        <end position="318"/>
    </location>
</feature>
<dbReference type="OrthoDB" id="295274at2759"/>
<dbReference type="Pfam" id="PF00170">
    <property type="entry name" value="bZIP_1"/>
    <property type="match status" value="1"/>
</dbReference>
<dbReference type="InterPro" id="IPR004827">
    <property type="entry name" value="bZIP"/>
</dbReference>
<organism evidence="7 8">
    <name type="scientific">Aplosporella prunicola CBS 121167</name>
    <dbReference type="NCBI Taxonomy" id="1176127"/>
    <lineage>
        <taxon>Eukaryota</taxon>
        <taxon>Fungi</taxon>
        <taxon>Dikarya</taxon>
        <taxon>Ascomycota</taxon>
        <taxon>Pezizomycotina</taxon>
        <taxon>Dothideomycetes</taxon>
        <taxon>Dothideomycetes incertae sedis</taxon>
        <taxon>Botryosphaeriales</taxon>
        <taxon>Aplosporellaceae</taxon>
        <taxon>Aplosporella</taxon>
    </lineage>
</organism>
<feature type="compositionally biased region" description="Polar residues" evidence="5">
    <location>
        <begin position="331"/>
        <end position="344"/>
    </location>
</feature>
<feature type="region of interest" description="Disordered" evidence="5">
    <location>
        <begin position="131"/>
        <end position="196"/>
    </location>
</feature>
<comment type="subcellular location">
    <subcellularLocation>
        <location evidence="1">Nucleus</location>
    </subcellularLocation>
</comment>
<dbReference type="InterPro" id="IPR046347">
    <property type="entry name" value="bZIP_sf"/>
</dbReference>
<reference evidence="7" key="1">
    <citation type="journal article" date="2020" name="Stud. Mycol.">
        <title>101 Dothideomycetes genomes: a test case for predicting lifestyles and emergence of pathogens.</title>
        <authorList>
            <person name="Haridas S."/>
            <person name="Albert R."/>
            <person name="Binder M."/>
            <person name="Bloem J."/>
            <person name="Labutti K."/>
            <person name="Salamov A."/>
            <person name="Andreopoulos B."/>
            <person name="Baker S."/>
            <person name="Barry K."/>
            <person name="Bills G."/>
            <person name="Bluhm B."/>
            <person name="Cannon C."/>
            <person name="Castanera R."/>
            <person name="Culley D."/>
            <person name="Daum C."/>
            <person name="Ezra D."/>
            <person name="Gonzalez J."/>
            <person name="Henrissat B."/>
            <person name="Kuo A."/>
            <person name="Liang C."/>
            <person name="Lipzen A."/>
            <person name="Lutzoni F."/>
            <person name="Magnuson J."/>
            <person name="Mondo S."/>
            <person name="Nolan M."/>
            <person name="Ohm R."/>
            <person name="Pangilinan J."/>
            <person name="Park H.-J."/>
            <person name="Ramirez L."/>
            <person name="Alfaro M."/>
            <person name="Sun H."/>
            <person name="Tritt A."/>
            <person name="Yoshinaga Y."/>
            <person name="Zwiers L.-H."/>
            <person name="Turgeon B."/>
            <person name="Goodwin S."/>
            <person name="Spatafora J."/>
            <person name="Crous P."/>
            <person name="Grigoriev I."/>
        </authorList>
    </citation>
    <scope>NUCLEOTIDE SEQUENCE</scope>
    <source>
        <strain evidence="7">CBS 121167</strain>
    </source>
</reference>
<feature type="region of interest" description="Disordered" evidence="5">
    <location>
        <begin position="307"/>
        <end position="359"/>
    </location>
</feature>
<proteinExistence type="predicted"/>
<dbReference type="InterPro" id="IPR051027">
    <property type="entry name" value="bZIP_transcription_factors"/>
</dbReference>
<evidence type="ECO:0000313" key="8">
    <source>
        <dbReference type="Proteomes" id="UP000799438"/>
    </source>
</evidence>
<dbReference type="EMBL" id="ML995495">
    <property type="protein sequence ID" value="KAF2138718.1"/>
    <property type="molecule type" value="Genomic_DNA"/>
</dbReference>
<evidence type="ECO:0000256" key="3">
    <source>
        <dbReference type="ARBA" id="ARBA00023163"/>
    </source>
</evidence>
<evidence type="ECO:0000313" key="7">
    <source>
        <dbReference type="EMBL" id="KAF2138718.1"/>
    </source>
</evidence>
<dbReference type="GO" id="GO:0003700">
    <property type="term" value="F:DNA-binding transcription factor activity"/>
    <property type="evidence" value="ECO:0007669"/>
    <property type="project" value="InterPro"/>
</dbReference>
<dbReference type="PANTHER" id="PTHR19304">
    <property type="entry name" value="CYCLIC-AMP RESPONSE ELEMENT BINDING PROTEIN"/>
    <property type="match status" value="1"/>
</dbReference>
<feature type="region of interest" description="Disordered" evidence="5">
    <location>
        <begin position="87"/>
        <end position="106"/>
    </location>
</feature>
<dbReference type="Proteomes" id="UP000799438">
    <property type="component" value="Unassembled WGS sequence"/>
</dbReference>
<evidence type="ECO:0000259" key="6">
    <source>
        <dbReference type="PROSITE" id="PS50217"/>
    </source>
</evidence>
<keyword evidence="4" id="KW-0539">Nucleus</keyword>
<keyword evidence="2" id="KW-0805">Transcription regulation</keyword>
<feature type="compositionally biased region" description="Low complexity" evidence="5">
    <location>
        <begin position="88"/>
        <end position="104"/>
    </location>
</feature>